<comment type="caution">
    <text evidence="6">The sequence shown here is derived from an EMBL/GenBank/DDBJ whole genome shotgun (WGS) entry which is preliminary data.</text>
</comment>
<name>A0ABV6SUL5_9GAMM</name>
<proteinExistence type="predicted"/>
<evidence type="ECO:0000256" key="1">
    <source>
        <dbReference type="ARBA" id="ARBA00022729"/>
    </source>
</evidence>
<dbReference type="SMART" id="SM00237">
    <property type="entry name" value="Calx_beta"/>
    <property type="match status" value="1"/>
</dbReference>
<protein>
    <submittedName>
        <fullName evidence="6">Calx-beta domain-containing protein</fullName>
    </submittedName>
</protein>
<evidence type="ECO:0000313" key="6">
    <source>
        <dbReference type="EMBL" id="MFC0716535.1"/>
    </source>
</evidence>
<dbReference type="InterPro" id="IPR003644">
    <property type="entry name" value="Calx_beta"/>
</dbReference>
<sequence>MQPIPRRLALALALSAAIGAAQADSTPQTLPFAQDWTDTGLITANDDWSNVPGILGFLGGDLTSANGVDPQTVLGADATGVVDVIANQTNTSITNGGVAEFHIADPVVALQGSGSADAPYLRIHLDTRGASGIQVSYRLRDVDASADDAAQQVALHYRVGGTGDFVNVPEAYVADASSPGGTRETPVSVTLPAAADNQALVELRIMTTNAAGNDEWVGIDDISVVAAGVGSTPVINVGNGSVAEGDSGITEMFFQVALTRPAGPGGVSFAYATVDGTALAGQDYIAESGTAIIAEGDTSALLSIGVIGDTVAEPDETFGLALSNISGAQHGTLVGTGTIVNDDFAIVPIAAIQGPGATSPLAGQSVVTEGIVTARKNNGFFLQTADGQDDGDDATSEGIFVFTAGAPPAAATVGNRVRVQATVEEYIPAADPYQLPMTELTFATVTQLGTGHALPAPVVLSADSVLPDGPLDQLEAYEGMRVSIPSATVVAPTRGNTSEANATSTGNGQFAVVVTGVPRPLREAGIQVPDPDPSGTTATAIPRWDFNPEVIAVDSDTIGAPQADLAAGCRIVDGTLTGPLDYTFRRYTIYPEGALATACDGRDQPRGAVVPSEDHATFATYNLQRFFDTVNDPAISEPVLTADAFAARLNKASLGIRAYMHSPDVIGVSEVENLGALQALAAKVNADAVAMGAPDPGYVAYLEEGNDVGGIDVGFLVKAGDVAAGLARVDVLSVEQVGKDVSWTYAPSGETSLLNDRPPLVLDAVVNFADGRTLPVTVVTVHQRSLNDVESEDAAGTGTRGDRVRQKRQLQAEFLADMLQDRQAADPERGLVVLGDFNAFEFNDGYADVMGTVIGMPSADDTTAVNGDGADLVEPDLVNATYFLDPSERYSFVFENNAQSLDHILLNEAALGSQINSWTISHARLNADFPETARNDANSAARLSDHDPSVLMLRLQAVQFADMAAVVTAPQPVVAVAGSMVWQVTASNAGPDAAQFPGLGFAVDAALPQLAVTAPTGWTCGPTTVEGDDSSIACTADTLASGQSAAFSVSGVATPETAGTAVTLTAAATSQTQDPDSANDSDSAAIAVEVQADLGVQVSGASTHSRGATTNHSIVVNNNGPSAAPVPVVEIVTSVPRARVTVEPSPGWTCAPAATSAFRATCTADGGAMPASATALFSVVIDTSGRLMPPLFRIEAAVDSAATDPALHDNADAMQVKTVR</sequence>
<feature type="chain" id="PRO_5047105965" evidence="4">
    <location>
        <begin position="24"/>
        <end position="1220"/>
    </location>
</feature>
<dbReference type="Pfam" id="PF03160">
    <property type="entry name" value="Calx-beta"/>
    <property type="match status" value="1"/>
</dbReference>
<reference evidence="6 7" key="1">
    <citation type="submission" date="2024-09" db="EMBL/GenBank/DDBJ databases">
        <authorList>
            <person name="Sun Q."/>
            <person name="Mori K."/>
        </authorList>
    </citation>
    <scope>NUCLEOTIDE SEQUENCE [LARGE SCALE GENOMIC DNA]</scope>
    <source>
        <strain evidence="6 7">KCTC 52403</strain>
    </source>
</reference>
<keyword evidence="3" id="KW-0106">Calcium</keyword>
<feature type="signal peptide" evidence="4">
    <location>
        <begin position="1"/>
        <end position="23"/>
    </location>
</feature>
<keyword evidence="1 4" id="KW-0732">Signal</keyword>
<evidence type="ECO:0000256" key="3">
    <source>
        <dbReference type="ARBA" id="ARBA00022837"/>
    </source>
</evidence>
<evidence type="ECO:0000313" key="7">
    <source>
        <dbReference type="Proteomes" id="UP001589898"/>
    </source>
</evidence>
<dbReference type="InterPro" id="IPR001434">
    <property type="entry name" value="OmcB-like_DUF11"/>
</dbReference>
<dbReference type="RefSeq" id="WP_189496013.1">
    <property type="nucleotide sequence ID" value="NZ_BMZT01000004.1"/>
</dbReference>
<dbReference type="Pfam" id="PF01345">
    <property type="entry name" value="DUF11"/>
    <property type="match status" value="1"/>
</dbReference>
<feature type="domain" description="Calx-beta" evidence="5">
    <location>
        <begin position="225"/>
        <end position="323"/>
    </location>
</feature>
<dbReference type="PANTHER" id="PTHR42834">
    <property type="entry name" value="ENDONUCLEASE/EXONUCLEASE/PHOSPHATASE FAMILY PROTEIN (AFU_ORTHOLOGUE AFUA_3G09210)"/>
    <property type="match status" value="1"/>
</dbReference>
<dbReference type="InterPro" id="IPR038081">
    <property type="entry name" value="CalX-like_sf"/>
</dbReference>
<dbReference type="Gene3D" id="2.60.40.2030">
    <property type="match status" value="1"/>
</dbReference>
<dbReference type="InterPro" id="IPR036691">
    <property type="entry name" value="Endo/exonu/phosph_ase_sf"/>
</dbReference>
<gene>
    <name evidence="6" type="ORF">ACFFFU_01995</name>
</gene>
<dbReference type="Proteomes" id="UP001589898">
    <property type="component" value="Unassembled WGS sequence"/>
</dbReference>
<evidence type="ECO:0000256" key="4">
    <source>
        <dbReference type="SAM" id="SignalP"/>
    </source>
</evidence>
<evidence type="ECO:0000259" key="5">
    <source>
        <dbReference type="SMART" id="SM00237"/>
    </source>
</evidence>
<accession>A0ABV6SUL5</accession>
<evidence type="ECO:0000256" key="2">
    <source>
        <dbReference type="ARBA" id="ARBA00022737"/>
    </source>
</evidence>
<dbReference type="SUPFAM" id="SSF56219">
    <property type="entry name" value="DNase I-like"/>
    <property type="match status" value="1"/>
</dbReference>
<dbReference type="Gene3D" id="3.60.10.10">
    <property type="entry name" value="Endonuclease/exonuclease/phosphatase"/>
    <property type="match status" value="1"/>
</dbReference>
<keyword evidence="2" id="KW-0677">Repeat</keyword>
<keyword evidence="7" id="KW-1185">Reference proteome</keyword>
<dbReference type="PANTHER" id="PTHR42834:SF1">
    <property type="entry name" value="ENDONUCLEASE_EXONUCLEASE_PHOSPHATASE FAMILY PROTEIN (AFU_ORTHOLOGUE AFUA_3G09210)"/>
    <property type="match status" value="1"/>
</dbReference>
<dbReference type="SUPFAM" id="SSF141072">
    <property type="entry name" value="CalX-like"/>
    <property type="match status" value="1"/>
</dbReference>
<dbReference type="EMBL" id="JBHLTF010000005">
    <property type="protein sequence ID" value="MFC0716535.1"/>
    <property type="molecule type" value="Genomic_DNA"/>
</dbReference>
<organism evidence="6 7">
    <name type="scientific">Luteimonas padinae</name>
    <dbReference type="NCBI Taxonomy" id="1714359"/>
    <lineage>
        <taxon>Bacteria</taxon>
        <taxon>Pseudomonadati</taxon>
        <taxon>Pseudomonadota</taxon>
        <taxon>Gammaproteobacteria</taxon>
        <taxon>Lysobacterales</taxon>
        <taxon>Lysobacteraceae</taxon>
        <taxon>Luteimonas</taxon>
    </lineage>
</organism>